<gene>
    <name evidence="2" type="ORF">DN051_02985</name>
</gene>
<protein>
    <submittedName>
        <fullName evidence="2">Uncharacterized protein</fullName>
    </submittedName>
</protein>
<proteinExistence type="predicted"/>
<organism evidence="2 3">
    <name type="scientific">Streptomyces cadmiisoli</name>
    <dbReference type="NCBI Taxonomy" id="2184053"/>
    <lineage>
        <taxon>Bacteria</taxon>
        <taxon>Bacillati</taxon>
        <taxon>Actinomycetota</taxon>
        <taxon>Actinomycetes</taxon>
        <taxon>Kitasatosporales</taxon>
        <taxon>Streptomycetaceae</taxon>
        <taxon>Streptomyces</taxon>
        <taxon>Streptomyces aurantiacus group</taxon>
    </lineage>
</organism>
<reference evidence="2 3" key="1">
    <citation type="journal article" date="2019" name="Int. J. Syst. Evol. Microbiol.">
        <title>Streptomyces cadmiisoli sp. nov., a novel actinomycete isolated from cadmium-contaminated soil.</title>
        <authorList>
            <person name="Li K."/>
            <person name="Tang X."/>
            <person name="Zhao J."/>
            <person name="Guo Y."/>
            <person name="Tang Y."/>
            <person name="Gao J."/>
        </authorList>
    </citation>
    <scope>NUCLEOTIDE SEQUENCE [LARGE SCALE GENOMIC DNA]</scope>
    <source>
        <strain evidence="2 3">ZFG47</strain>
    </source>
</reference>
<name>A0A2Z4ISK3_9ACTN</name>
<dbReference type="RefSeq" id="WP_112437892.1">
    <property type="nucleotide sequence ID" value="NZ_CP030073.1"/>
</dbReference>
<dbReference type="AlphaFoldDB" id="A0A2Z4ISK3"/>
<evidence type="ECO:0000313" key="3">
    <source>
        <dbReference type="Proteomes" id="UP000249616"/>
    </source>
</evidence>
<dbReference type="Proteomes" id="UP000249616">
    <property type="component" value="Chromosome"/>
</dbReference>
<accession>A0A2Z4ISK3</accession>
<feature type="compositionally biased region" description="Basic and acidic residues" evidence="1">
    <location>
        <begin position="1"/>
        <end position="12"/>
    </location>
</feature>
<feature type="region of interest" description="Disordered" evidence="1">
    <location>
        <begin position="1"/>
        <end position="42"/>
    </location>
</feature>
<keyword evidence="3" id="KW-1185">Reference proteome</keyword>
<evidence type="ECO:0000256" key="1">
    <source>
        <dbReference type="SAM" id="MobiDB-lite"/>
    </source>
</evidence>
<feature type="compositionally biased region" description="Basic and acidic residues" evidence="1">
    <location>
        <begin position="19"/>
        <end position="31"/>
    </location>
</feature>
<evidence type="ECO:0000313" key="2">
    <source>
        <dbReference type="EMBL" id="AWW35747.1"/>
    </source>
</evidence>
<sequence length="60" mass="6593">MTLPDGSEHLAETDLLPRSADRDPSASRRYESGAGPCSELTDEPYTVVRRTFVLEPITAD</sequence>
<dbReference type="EMBL" id="CP030073">
    <property type="protein sequence ID" value="AWW35747.1"/>
    <property type="molecule type" value="Genomic_DNA"/>
</dbReference>
<dbReference type="KEGG" id="scad:DN051_02985"/>